<dbReference type="RefSeq" id="WP_007650665.1">
    <property type="nucleotide sequence ID" value="NZ_ANLA01000017.1"/>
</dbReference>
<protein>
    <submittedName>
        <fullName evidence="1">Uncharacterized protein</fullName>
    </submittedName>
</protein>
<keyword evidence="2" id="KW-1185">Reference proteome</keyword>
<proteinExistence type="predicted"/>
<comment type="caution">
    <text evidence="1">The sequence shown here is derived from an EMBL/GenBank/DDBJ whole genome shotgun (WGS) entry which is preliminary data.</text>
</comment>
<sequence>MKAVIKISRDSYGKVKHLSVNKLIQRFNNSNEELWTGIKRFAH</sequence>
<organism evidence="1 2">
    <name type="scientific">Xanthomarina gelatinilytica</name>
    <dbReference type="NCBI Taxonomy" id="1137281"/>
    <lineage>
        <taxon>Bacteria</taxon>
        <taxon>Pseudomonadati</taxon>
        <taxon>Bacteroidota</taxon>
        <taxon>Flavobacteriia</taxon>
        <taxon>Flavobacteriales</taxon>
        <taxon>Flavobacteriaceae</taxon>
        <taxon>Xanthomarina</taxon>
    </lineage>
</organism>
<name>M7MXY5_9FLAO</name>
<dbReference type="Proteomes" id="UP000012024">
    <property type="component" value="Unassembled WGS sequence"/>
</dbReference>
<accession>M7MXY5</accession>
<evidence type="ECO:0000313" key="2">
    <source>
        <dbReference type="Proteomes" id="UP000012024"/>
    </source>
</evidence>
<dbReference type="AlphaFoldDB" id="M7MXY5"/>
<gene>
    <name evidence="1" type="ORF">D778_00802</name>
</gene>
<dbReference type="GeneID" id="98642772"/>
<reference evidence="1 2" key="1">
    <citation type="submission" date="2012-12" db="EMBL/GenBank/DDBJ databases">
        <title>Genome assembly of Formosa sp. AK20.</title>
        <authorList>
            <person name="Kumar R."/>
            <person name="Khatri I."/>
            <person name="Vaidya B."/>
            <person name="Subramanian S."/>
            <person name="Pinnaka A."/>
        </authorList>
    </citation>
    <scope>NUCLEOTIDE SEQUENCE [LARGE SCALE GENOMIC DNA]</scope>
    <source>
        <strain evidence="1 2">AK20</strain>
    </source>
</reference>
<evidence type="ECO:0000313" key="1">
    <source>
        <dbReference type="EMBL" id="EMQ94334.1"/>
    </source>
</evidence>
<dbReference type="EMBL" id="ANLA01000017">
    <property type="protein sequence ID" value="EMQ94334.1"/>
    <property type="molecule type" value="Genomic_DNA"/>
</dbReference>